<evidence type="ECO:0000313" key="1">
    <source>
        <dbReference type="Proteomes" id="UP000095282"/>
    </source>
</evidence>
<dbReference type="AlphaFoldDB" id="A0A1I7TN32"/>
<accession>A0A1I7TN32</accession>
<dbReference type="Proteomes" id="UP000095282">
    <property type="component" value="Unplaced"/>
</dbReference>
<dbReference type="WBParaSite" id="Csp11.Scaffold629.g10071.t2">
    <property type="protein sequence ID" value="Csp11.Scaffold629.g10071.t2"/>
    <property type="gene ID" value="Csp11.Scaffold629.g10071"/>
</dbReference>
<proteinExistence type="predicted"/>
<reference evidence="2" key="1">
    <citation type="submission" date="2016-11" db="UniProtKB">
        <authorList>
            <consortium name="WormBaseParasite"/>
        </authorList>
    </citation>
    <scope>IDENTIFICATION</scope>
</reference>
<dbReference type="STRING" id="1561998.A0A1I7TN32"/>
<protein>
    <submittedName>
        <fullName evidence="2">Zpr1 domain-containing protein</fullName>
    </submittedName>
</protein>
<organism evidence="1 2">
    <name type="scientific">Caenorhabditis tropicalis</name>
    <dbReference type="NCBI Taxonomy" id="1561998"/>
    <lineage>
        <taxon>Eukaryota</taxon>
        <taxon>Metazoa</taxon>
        <taxon>Ecdysozoa</taxon>
        <taxon>Nematoda</taxon>
        <taxon>Chromadorea</taxon>
        <taxon>Rhabditida</taxon>
        <taxon>Rhabditina</taxon>
        <taxon>Rhabditomorpha</taxon>
        <taxon>Rhabditoidea</taxon>
        <taxon>Rhabditidae</taxon>
        <taxon>Peloderinae</taxon>
        <taxon>Caenorhabditis</taxon>
    </lineage>
</organism>
<keyword evidence="1" id="KW-1185">Reference proteome</keyword>
<dbReference type="eggNOG" id="ENOG502T0DJ">
    <property type="taxonomic scope" value="Eukaryota"/>
</dbReference>
<evidence type="ECO:0000313" key="2">
    <source>
        <dbReference type="WBParaSite" id="Csp11.Scaffold629.g10071.t2"/>
    </source>
</evidence>
<sequence>MKKGIEKSRHVSCINCSHIASTKSITNAPSFSNVSDIKVINEPQRRVTQTATPEEFPEFPRSRMENDNSPMLDEVASIATSVEDEAVFDYTEMTSDDPFGLPEYADEAITIDEPTINDRTFRHTMAKQANLFMVTLENIKLAGSVANDNLQIDGYLTKIELGEKLGILRNEINELMRKPGDELVRVPNMPPFHAAAFKFLSPANEKISHVTVDVNQLKATIDDEIITHLGAFAKDDFVTDNRLRLAIHVHDSCIQIVDRKKKKPLRLKIKALSIEQDED</sequence>
<name>A0A1I7TN32_9PELO</name>